<evidence type="ECO:0000313" key="14">
    <source>
        <dbReference type="EMBL" id="KIM62049.1"/>
    </source>
</evidence>
<evidence type="ECO:0000256" key="5">
    <source>
        <dbReference type="ARBA" id="ARBA00022679"/>
    </source>
</evidence>
<dbReference type="OrthoDB" id="3685at2759"/>
<sequence>MSGGVDSSVAAKLLAERDYDLSAVFMRNWDTRDESASDIGCQWEKDWEDVQRVCRILDIPCSVIDLHRQYWTKVFEPSLSSWQSGSTPNPDVWCNKEVKFGALLRQLTRDSEVLWLATGHYARKDWQECTRAHSIRPRLLRARDATKDQTYYLSSIPENGLSRALFPLGELQKTQVRCLAAESGLPTAVKEESMGICFVGERRKFSDFLSQYIPPNPGPIIDMTTCQQIATHEGLWNYTIGQGAKVRGCKTRMFVAKKDPKENAVFVVPGSFHPALYVNTIHVENFSWIWTDSFPDDLQTCGMKAQIKYRHCMECEGCVVYRNEHGLRIMLDAPQKGIAAGQVATLYLGDWCLGCGIIDGAEFTS</sequence>
<dbReference type="InterPro" id="IPR004506">
    <property type="entry name" value="MnmA-like"/>
</dbReference>
<reference evidence="15" key="2">
    <citation type="submission" date="2015-01" db="EMBL/GenBank/DDBJ databases">
        <title>Evolutionary Origins and Diversification of the Mycorrhizal Mutualists.</title>
        <authorList>
            <consortium name="DOE Joint Genome Institute"/>
            <consortium name="Mycorrhizal Genomics Consortium"/>
            <person name="Kohler A."/>
            <person name="Kuo A."/>
            <person name="Nagy L.G."/>
            <person name="Floudas D."/>
            <person name="Copeland A."/>
            <person name="Barry K.W."/>
            <person name="Cichocki N."/>
            <person name="Veneault-Fourrey C."/>
            <person name="LaButti K."/>
            <person name="Lindquist E.A."/>
            <person name="Lipzen A."/>
            <person name="Lundell T."/>
            <person name="Morin E."/>
            <person name="Murat C."/>
            <person name="Riley R."/>
            <person name="Ohm R."/>
            <person name="Sun H."/>
            <person name="Tunlid A."/>
            <person name="Henrissat B."/>
            <person name="Grigoriev I.V."/>
            <person name="Hibbett D.S."/>
            <person name="Martin F."/>
        </authorList>
    </citation>
    <scope>NUCLEOTIDE SEQUENCE [LARGE SCALE GENOMIC DNA]</scope>
    <source>
        <strain evidence="15">Foug A</strain>
    </source>
</reference>
<dbReference type="Pfam" id="PF03054">
    <property type="entry name" value="tRNA_Me_trans"/>
    <property type="match status" value="1"/>
</dbReference>
<reference evidence="14 15" key="1">
    <citation type="submission" date="2014-04" db="EMBL/GenBank/DDBJ databases">
        <authorList>
            <consortium name="DOE Joint Genome Institute"/>
            <person name="Kuo A."/>
            <person name="Kohler A."/>
            <person name="Nagy L.G."/>
            <person name="Floudas D."/>
            <person name="Copeland A."/>
            <person name="Barry K.W."/>
            <person name="Cichocki N."/>
            <person name="Veneault-Fourrey C."/>
            <person name="LaButti K."/>
            <person name="Lindquist E.A."/>
            <person name="Lipzen A."/>
            <person name="Lundell T."/>
            <person name="Morin E."/>
            <person name="Murat C."/>
            <person name="Sun H."/>
            <person name="Tunlid A."/>
            <person name="Henrissat B."/>
            <person name="Grigoriev I.V."/>
            <person name="Hibbett D.S."/>
            <person name="Martin F."/>
            <person name="Nordberg H.P."/>
            <person name="Cantor M.N."/>
            <person name="Hua S.X."/>
        </authorList>
    </citation>
    <scope>NUCLEOTIDE SEQUENCE [LARGE SCALE GENOMIC DNA]</scope>
    <source>
        <strain evidence="14 15">Foug A</strain>
    </source>
</reference>
<keyword evidence="10" id="KW-1015">Disulfide bond</keyword>
<dbReference type="InterPro" id="IPR014729">
    <property type="entry name" value="Rossmann-like_a/b/a_fold"/>
</dbReference>
<dbReference type="NCBIfam" id="NF001138">
    <property type="entry name" value="PRK00143.1"/>
    <property type="match status" value="1"/>
</dbReference>
<dbReference type="FunCoup" id="A0A0C3E0M3">
    <property type="interactions" value="372"/>
</dbReference>
<dbReference type="HOGENOM" id="CLU_035188_1_2_1"/>
<evidence type="ECO:0000256" key="6">
    <source>
        <dbReference type="ARBA" id="ARBA00022694"/>
    </source>
</evidence>
<dbReference type="GO" id="GO:0002143">
    <property type="term" value="P:tRNA wobble position uridine thiolation"/>
    <property type="evidence" value="ECO:0007669"/>
    <property type="project" value="TreeGrafter"/>
</dbReference>
<evidence type="ECO:0000256" key="8">
    <source>
        <dbReference type="ARBA" id="ARBA00022840"/>
    </source>
</evidence>
<comment type="catalytic activity">
    <reaction evidence="11">
        <text>5-taurinomethyluridine(34) in tRNA + S-sulfanyl-L-cysteinyl-[protein] + AH2 + ATP = 5-taurinomethyl-2-thiouridine(34) in tRNA + L-cysteinyl-[protein] + A + AMP + diphosphate + H(+)</text>
        <dbReference type="Rhea" id="RHEA:47040"/>
        <dbReference type="Rhea" id="RHEA-COMP:10131"/>
        <dbReference type="Rhea" id="RHEA-COMP:11726"/>
        <dbReference type="Rhea" id="RHEA-COMP:11732"/>
        <dbReference type="Rhea" id="RHEA-COMP:11733"/>
        <dbReference type="ChEBI" id="CHEBI:13193"/>
        <dbReference type="ChEBI" id="CHEBI:15378"/>
        <dbReference type="ChEBI" id="CHEBI:17499"/>
        <dbReference type="ChEBI" id="CHEBI:29950"/>
        <dbReference type="ChEBI" id="CHEBI:30616"/>
        <dbReference type="ChEBI" id="CHEBI:33019"/>
        <dbReference type="ChEBI" id="CHEBI:61963"/>
        <dbReference type="ChEBI" id="CHEBI:87171"/>
        <dbReference type="ChEBI" id="CHEBI:87172"/>
        <dbReference type="ChEBI" id="CHEBI:456215"/>
        <dbReference type="EC" id="2.8.1.14"/>
    </reaction>
</comment>
<dbReference type="InterPro" id="IPR046884">
    <property type="entry name" value="MnmA-like_central"/>
</dbReference>
<dbReference type="CDD" id="cd01998">
    <property type="entry name" value="MnmA_TRMU-like"/>
    <property type="match status" value="1"/>
</dbReference>
<evidence type="ECO:0000313" key="15">
    <source>
        <dbReference type="Proteomes" id="UP000053989"/>
    </source>
</evidence>
<evidence type="ECO:0000256" key="3">
    <source>
        <dbReference type="ARBA" id="ARBA00011953"/>
    </source>
</evidence>
<keyword evidence="4" id="KW-0820">tRNA-binding</keyword>
<dbReference type="SUPFAM" id="SSF52402">
    <property type="entry name" value="Adenine nucleotide alpha hydrolases-like"/>
    <property type="match status" value="1"/>
</dbReference>
<dbReference type="Proteomes" id="UP000053989">
    <property type="component" value="Unassembled WGS sequence"/>
</dbReference>
<organism evidence="14 15">
    <name type="scientific">Scleroderma citrinum Foug A</name>
    <dbReference type="NCBI Taxonomy" id="1036808"/>
    <lineage>
        <taxon>Eukaryota</taxon>
        <taxon>Fungi</taxon>
        <taxon>Dikarya</taxon>
        <taxon>Basidiomycota</taxon>
        <taxon>Agaricomycotina</taxon>
        <taxon>Agaricomycetes</taxon>
        <taxon>Agaricomycetidae</taxon>
        <taxon>Boletales</taxon>
        <taxon>Sclerodermatineae</taxon>
        <taxon>Sclerodermataceae</taxon>
        <taxon>Scleroderma</taxon>
    </lineage>
</organism>
<dbReference type="GO" id="GO:0016783">
    <property type="term" value="F:sulfurtransferase activity"/>
    <property type="evidence" value="ECO:0007669"/>
    <property type="project" value="InterPro"/>
</dbReference>
<evidence type="ECO:0000256" key="2">
    <source>
        <dbReference type="ARBA" id="ARBA00006191"/>
    </source>
</evidence>
<keyword evidence="8" id="KW-0067">ATP-binding</keyword>
<dbReference type="NCBIfam" id="TIGR00420">
    <property type="entry name" value="trmU"/>
    <property type="match status" value="1"/>
</dbReference>
<dbReference type="InterPro" id="IPR046885">
    <property type="entry name" value="MnmA-like_C"/>
</dbReference>
<dbReference type="EMBL" id="KN822045">
    <property type="protein sequence ID" value="KIM62049.1"/>
    <property type="molecule type" value="Genomic_DNA"/>
</dbReference>
<dbReference type="PANTHER" id="PTHR11933:SF5">
    <property type="entry name" value="MITOCHONDRIAL TRNA-SPECIFIC 2-THIOURIDYLASE 1"/>
    <property type="match status" value="1"/>
</dbReference>
<proteinExistence type="inferred from homology"/>
<gene>
    <name evidence="14" type="ORF">SCLCIDRAFT_15904</name>
</gene>
<keyword evidence="15" id="KW-1185">Reference proteome</keyword>
<dbReference type="Pfam" id="PF20259">
    <property type="entry name" value="tRNA_Me_trans_M"/>
    <property type="match status" value="1"/>
</dbReference>
<evidence type="ECO:0000256" key="7">
    <source>
        <dbReference type="ARBA" id="ARBA00022741"/>
    </source>
</evidence>
<evidence type="ECO:0000256" key="4">
    <source>
        <dbReference type="ARBA" id="ARBA00022555"/>
    </source>
</evidence>
<keyword evidence="7" id="KW-0547">Nucleotide-binding</keyword>
<dbReference type="InParanoid" id="A0A0C3E0M3"/>
<keyword evidence="9" id="KW-0694">RNA-binding</keyword>
<evidence type="ECO:0000256" key="10">
    <source>
        <dbReference type="ARBA" id="ARBA00023157"/>
    </source>
</evidence>
<comment type="function">
    <text evidence="1">Catalyzes the 2-thiolation of uridine at the wobble position (U34) of mitochondrial tRNA(Lys), tRNA(Glu) and tRNA(Gln). Required for the formation of 5-taurinomethyl-2-thiouridine (tm5s2U) of mitochondrial tRNA(Lys), tRNA(Glu), and tRNA(Gln) at the wobble position. ATP is required to activate the C2 atom of the wobble base.</text>
</comment>
<dbReference type="Pfam" id="PF20258">
    <property type="entry name" value="tRNA_Me_trans_C"/>
    <property type="match status" value="1"/>
</dbReference>
<dbReference type="PANTHER" id="PTHR11933">
    <property type="entry name" value="TRNA 5-METHYLAMINOMETHYL-2-THIOURIDYLATE -METHYLTRANSFERASE"/>
    <property type="match status" value="1"/>
</dbReference>
<evidence type="ECO:0000256" key="1">
    <source>
        <dbReference type="ARBA" id="ARBA00003986"/>
    </source>
</evidence>
<dbReference type="FunFam" id="3.40.50.620:FF:000115">
    <property type="entry name" value="tRNA-specific 2-thiouridylase MnmA"/>
    <property type="match status" value="1"/>
</dbReference>
<dbReference type="STRING" id="1036808.A0A0C3E0M3"/>
<dbReference type="GO" id="GO:0005739">
    <property type="term" value="C:mitochondrion"/>
    <property type="evidence" value="ECO:0007669"/>
    <property type="project" value="TreeGrafter"/>
</dbReference>
<keyword evidence="5" id="KW-0808">Transferase</keyword>
<accession>A0A0C3E0M3</accession>
<evidence type="ECO:0000256" key="9">
    <source>
        <dbReference type="ARBA" id="ARBA00022884"/>
    </source>
</evidence>
<protein>
    <recommendedName>
        <fullName evidence="3">tRNA-5-taurinomethyluridine 2-sulfurtransferase</fullName>
        <ecNumber evidence="3">2.8.1.14</ecNumber>
    </recommendedName>
</protein>
<dbReference type="GO" id="GO:0000049">
    <property type="term" value="F:tRNA binding"/>
    <property type="evidence" value="ECO:0007669"/>
    <property type="project" value="UniProtKB-KW"/>
</dbReference>
<dbReference type="AlphaFoldDB" id="A0A0C3E0M3"/>
<feature type="domain" description="tRNA-specific 2-thiouridylase MnmA-like C-terminal" evidence="12">
    <location>
        <begin position="280"/>
        <end position="358"/>
    </location>
</feature>
<name>A0A0C3E0M3_9AGAM</name>
<comment type="similarity">
    <text evidence="2">Belongs to the MnmA/TRMU family.</text>
</comment>
<dbReference type="GO" id="GO:0005524">
    <property type="term" value="F:ATP binding"/>
    <property type="evidence" value="ECO:0007669"/>
    <property type="project" value="UniProtKB-KW"/>
</dbReference>
<dbReference type="Gene3D" id="2.40.30.10">
    <property type="entry name" value="Translation factors"/>
    <property type="match status" value="1"/>
</dbReference>
<dbReference type="EC" id="2.8.1.14" evidence="3"/>
<dbReference type="Gene3D" id="2.30.30.280">
    <property type="entry name" value="Adenine nucleotide alpha hydrolases-like domains"/>
    <property type="match status" value="1"/>
</dbReference>
<evidence type="ECO:0000256" key="11">
    <source>
        <dbReference type="ARBA" id="ARBA00049564"/>
    </source>
</evidence>
<dbReference type="InterPro" id="IPR023382">
    <property type="entry name" value="MnmA-like_central_sf"/>
</dbReference>
<evidence type="ECO:0000259" key="13">
    <source>
        <dbReference type="Pfam" id="PF20259"/>
    </source>
</evidence>
<keyword evidence="6" id="KW-0819">tRNA processing</keyword>
<feature type="domain" description="tRNA-specific 2-thiouridylase MnmA-like central" evidence="13">
    <location>
        <begin position="207"/>
        <end position="268"/>
    </location>
</feature>
<dbReference type="Gene3D" id="3.40.50.620">
    <property type="entry name" value="HUPs"/>
    <property type="match status" value="1"/>
</dbReference>
<evidence type="ECO:0000259" key="12">
    <source>
        <dbReference type="Pfam" id="PF20258"/>
    </source>
</evidence>